<dbReference type="InterPro" id="IPR011010">
    <property type="entry name" value="DNA_brk_join_enz"/>
</dbReference>
<dbReference type="Gene3D" id="1.10.443.10">
    <property type="entry name" value="Intergrase catalytic core"/>
    <property type="match status" value="1"/>
</dbReference>
<feature type="domain" description="Core-binding (CB)" evidence="6">
    <location>
        <begin position="113"/>
        <end position="198"/>
    </location>
</feature>
<evidence type="ECO:0000256" key="2">
    <source>
        <dbReference type="ARBA" id="ARBA00023125"/>
    </source>
</evidence>
<protein>
    <submittedName>
        <fullName evidence="7">Tyrosine-type recombinase/integrase</fullName>
    </submittedName>
</protein>
<evidence type="ECO:0000256" key="3">
    <source>
        <dbReference type="ARBA" id="ARBA00023172"/>
    </source>
</evidence>
<comment type="caution">
    <text evidence="7">The sequence shown here is derived from an EMBL/GenBank/DDBJ whole genome shotgun (WGS) entry which is preliminary data.</text>
</comment>
<keyword evidence="2 4" id="KW-0238">DNA-binding</keyword>
<dbReference type="EMBL" id="JADJEV010000005">
    <property type="protein sequence ID" value="MBK6975041.1"/>
    <property type="molecule type" value="Genomic_DNA"/>
</dbReference>
<dbReference type="InterPro" id="IPR050090">
    <property type="entry name" value="Tyrosine_recombinase_XerCD"/>
</dbReference>
<dbReference type="PROSITE" id="PS51898">
    <property type="entry name" value="TYR_RECOMBINASE"/>
    <property type="match status" value="1"/>
</dbReference>
<dbReference type="SUPFAM" id="SSF56349">
    <property type="entry name" value="DNA breaking-rejoining enzymes"/>
    <property type="match status" value="1"/>
</dbReference>
<keyword evidence="3" id="KW-0233">DNA recombination</keyword>
<name>A0A9D7E5Q1_9PROT</name>
<dbReference type="EMBL" id="JADJEV010000001">
    <property type="protein sequence ID" value="MBK6971642.1"/>
    <property type="molecule type" value="Genomic_DNA"/>
</dbReference>
<dbReference type="Pfam" id="PF00589">
    <property type="entry name" value="Phage_integrase"/>
    <property type="match status" value="1"/>
</dbReference>
<dbReference type="CDD" id="cd01188">
    <property type="entry name" value="INT_RitA_C_like"/>
    <property type="match status" value="1"/>
</dbReference>
<dbReference type="Proteomes" id="UP000807785">
    <property type="component" value="Unassembled WGS sequence"/>
</dbReference>
<sequence length="411" mass="45642">MEQTDDRLWSLLRAPEGPLVPYIDAFARQLNEHGFKRYSIAPQIRLVAKFSRWLKANHIGVERVTEEHVQRFLRRLKPRRSSQLGFDAALHRLIVFLQQLDVIDEQAPLAEATPIQMVVGAFAQHLRQDRALSHATFVQYVPFIEQFLAERFGNGVIDLSDLCAADVVGFVRRQAVRLSQVRARCATIALRSFLRYLRYRGEIRLDLAAAVPSVPNWSMTGIPRAIAAEHVRAVLANCRRDTPVGCRDYAILLLLARLGLRAGEIVALTLESIDWESGCLTVIGKGGQESQLPLPCEVGEAIAIYLQRGRPGSACRTLFLRANAPIRGLGSQTSIGSIVNAAMTRAGIATTHKGSHQFRHALACEMLRQGATLTEIGSLLRHRHSKTTGIYAKVDFGALRPLSLPWPGDAR</sequence>
<evidence type="ECO:0000259" key="6">
    <source>
        <dbReference type="PROSITE" id="PS51900"/>
    </source>
</evidence>
<dbReference type="PANTHER" id="PTHR30349:SF90">
    <property type="entry name" value="TYROSINE RECOMBINASE XERD"/>
    <property type="match status" value="1"/>
</dbReference>
<reference evidence="7" key="1">
    <citation type="submission" date="2020-10" db="EMBL/GenBank/DDBJ databases">
        <title>Connecting structure to function with the recovery of over 1000 high-quality activated sludge metagenome-assembled genomes encoding full-length rRNA genes using long-read sequencing.</title>
        <authorList>
            <person name="Singleton C.M."/>
            <person name="Petriglieri F."/>
            <person name="Kristensen J.M."/>
            <person name="Kirkegaard R.H."/>
            <person name="Michaelsen T.Y."/>
            <person name="Andersen M.H."/>
            <person name="Karst S.M."/>
            <person name="Dueholm M.S."/>
            <person name="Nielsen P.H."/>
            <person name="Albertsen M."/>
        </authorList>
    </citation>
    <scope>NUCLEOTIDE SEQUENCE</scope>
    <source>
        <strain evidence="7">Bjer_18-Q3-R1-45_BAT3C.347</strain>
    </source>
</reference>
<accession>A0A9D7E5Q1</accession>
<dbReference type="GO" id="GO:0006310">
    <property type="term" value="P:DNA recombination"/>
    <property type="evidence" value="ECO:0007669"/>
    <property type="project" value="UniProtKB-KW"/>
</dbReference>
<dbReference type="PROSITE" id="PS51900">
    <property type="entry name" value="CB"/>
    <property type="match status" value="1"/>
</dbReference>
<evidence type="ECO:0000313" key="7">
    <source>
        <dbReference type="EMBL" id="MBK6971642.1"/>
    </source>
</evidence>
<dbReference type="GO" id="GO:0003677">
    <property type="term" value="F:DNA binding"/>
    <property type="evidence" value="ECO:0007669"/>
    <property type="project" value="UniProtKB-UniRule"/>
</dbReference>
<dbReference type="InterPro" id="IPR044068">
    <property type="entry name" value="CB"/>
</dbReference>
<dbReference type="InterPro" id="IPR013762">
    <property type="entry name" value="Integrase-like_cat_sf"/>
</dbReference>
<dbReference type="InterPro" id="IPR010998">
    <property type="entry name" value="Integrase_recombinase_N"/>
</dbReference>
<evidence type="ECO:0000313" key="10">
    <source>
        <dbReference type="EMBL" id="MBK6975041.1"/>
    </source>
</evidence>
<evidence type="ECO:0000313" key="9">
    <source>
        <dbReference type="EMBL" id="MBK6973266.1"/>
    </source>
</evidence>
<evidence type="ECO:0000313" key="11">
    <source>
        <dbReference type="Proteomes" id="UP000807785"/>
    </source>
</evidence>
<organism evidence="7 11">
    <name type="scientific">Candidatus Methylophosphatis roskildensis</name>
    <dbReference type="NCBI Taxonomy" id="2899263"/>
    <lineage>
        <taxon>Bacteria</taxon>
        <taxon>Pseudomonadati</taxon>
        <taxon>Pseudomonadota</taxon>
        <taxon>Betaproteobacteria</taxon>
        <taxon>Nitrosomonadales</taxon>
        <taxon>Sterolibacteriaceae</taxon>
        <taxon>Candidatus Methylophosphatis</taxon>
    </lineage>
</organism>
<evidence type="ECO:0000259" key="5">
    <source>
        <dbReference type="PROSITE" id="PS51898"/>
    </source>
</evidence>
<gene>
    <name evidence="7" type="ORF">IPH26_01340</name>
    <name evidence="8" type="ORF">IPH26_05625</name>
    <name evidence="9" type="ORF">IPH26_10105</name>
    <name evidence="10" type="ORF">IPH26_19610</name>
</gene>
<evidence type="ECO:0000256" key="1">
    <source>
        <dbReference type="ARBA" id="ARBA00022908"/>
    </source>
</evidence>
<keyword evidence="1" id="KW-0229">DNA integration</keyword>
<evidence type="ECO:0000313" key="8">
    <source>
        <dbReference type="EMBL" id="MBK6972444.1"/>
    </source>
</evidence>
<dbReference type="EMBL" id="JADJEV010000003">
    <property type="protein sequence ID" value="MBK6973266.1"/>
    <property type="molecule type" value="Genomic_DNA"/>
</dbReference>
<dbReference type="Gene3D" id="1.10.150.130">
    <property type="match status" value="1"/>
</dbReference>
<dbReference type="AlphaFoldDB" id="A0A9D7E5Q1"/>
<dbReference type="EMBL" id="JADJEV010000002">
    <property type="protein sequence ID" value="MBK6972444.1"/>
    <property type="molecule type" value="Genomic_DNA"/>
</dbReference>
<dbReference type="GO" id="GO:0015074">
    <property type="term" value="P:DNA integration"/>
    <property type="evidence" value="ECO:0007669"/>
    <property type="project" value="UniProtKB-KW"/>
</dbReference>
<proteinExistence type="predicted"/>
<dbReference type="InterPro" id="IPR002104">
    <property type="entry name" value="Integrase_catalytic"/>
</dbReference>
<evidence type="ECO:0000256" key="4">
    <source>
        <dbReference type="PROSITE-ProRule" id="PRU01248"/>
    </source>
</evidence>
<dbReference type="PANTHER" id="PTHR30349">
    <property type="entry name" value="PHAGE INTEGRASE-RELATED"/>
    <property type="match status" value="1"/>
</dbReference>
<feature type="domain" description="Tyr recombinase" evidence="5">
    <location>
        <begin position="221"/>
        <end position="404"/>
    </location>
</feature>